<evidence type="ECO:0000256" key="13">
    <source>
        <dbReference type="SAM" id="MobiDB-lite"/>
    </source>
</evidence>
<dbReference type="GO" id="GO:0030030">
    <property type="term" value="P:cell projection organization"/>
    <property type="evidence" value="ECO:0007669"/>
    <property type="project" value="UniProtKB-KW"/>
</dbReference>
<reference evidence="15" key="1">
    <citation type="submission" date="2019-03" db="EMBL/GenBank/DDBJ databases">
        <title>Long read genome sequence of the mycoparasitic Pythium oligandrum ATCC 38472 isolated from sugarbeet rhizosphere.</title>
        <authorList>
            <person name="Gaulin E."/>
        </authorList>
    </citation>
    <scope>NUCLEOTIDE SEQUENCE</scope>
    <source>
        <strain evidence="15">ATCC 38472_TT</strain>
    </source>
</reference>
<evidence type="ECO:0000256" key="12">
    <source>
        <dbReference type="ARBA" id="ARBA00081996"/>
    </source>
</evidence>
<dbReference type="GO" id="GO:0034451">
    <property type="term" value="C:centriolar satellite"/>
    <property type="evidence" value="ECO:0007669"/>
    <property type="project" value="UniProtKB-SubCell"/>
</dbReference>
<feature type="domain" description="FGFR1 oncogene partner (FOP) N-terminal dimerisation" evidence="14">
    <location>
        <begin position="59"/>
        <end position="123"/>
    </location>
</feature>
<dbReference type="GO" id="GO:0005929">
    <property type="term" value="C:cilium"/>
    <property type="evidence" value="ECO:0007669"/>
    <property type="project" value="UniProtKB-ARBA"/>
</dbReference>
<evidence type="ECO:0000256" key="9">
    <source>
        <dbReference type="ARBA" id="ARBA00055043"/>
    </source>
</evidence>
<dbReference type="Gene3D" id="1.20.960.40">
    <property type="match status" value="1"/>
</dbReference>
<dbReference type="GO" id="GO:0034453">
    <property type="term" value="P:microtubule anchoring"/>
    <property type="evidence" value="ECO:0007669"/>
    <property type="project" value="InterPro"/>
</dbReference>
<dbReference type="PANTHER" id="PTHR15431">
    <property type="entry name" value="FGFR1 ONCOGENE PARTNER/LISH DOMAIN-CONTAINING PROTEIN"/>
    <property type="match status" value="1"/>
</dbReference>
<dbReference type="OrthoDB" id="5970631at2759"/>
<evidence type="ECO:0000256" key="2">
    <source>
        <dbReference type="ARBA" id="ARBA00004463"/>
    </source>
</evidence>
<comment type="subcellular location">
    <subcellularLocation>
        <location evidence="1">Cytoplasm</location>
        <location evidence="1">Cytoskeleton</location>
        <location evidence="1">Cilium basal body</location>
    </subcellularLocation>
    <subcellularLocation>
        <location evidence="3">Cytoplasm</location>
        <location evidence="3">Cytoskeleton</location>
        <location evidence="3">Microtubule organizing center</location>
        <location evidence="3">Centrosome</location>
        <location evidence="3">Centriolar satellite</location>
    </subcellularLocation>
    <subcellularLocation>
        <location evidence="2">Cytoplasmic granule</location>
    </subcellularLocation>
</comment>
<comment type="caution">
    <text evidence="15">The sequence shown here is derived from an EMBL/GenBank/DDBJ whole genome shotgun (WGS) entry which is preliminary data.</text>
</comment>
<keyword evidence="16" id="KW-1185">Reference proteome</keyword>
<keyword evidence="6" id="KW-0970">Cilium biogenesis/degradation</keyword>
<keyword evidence="7" id="KW-0206">Cytoskeleton</keyword>
<accession>A0A8K1C4K0</accession>
<keyword evidence="8" id="KW-0966">Cell projection</keyword>
<evidence type="ECO:0000256" key="6">
    <source>
        <dbReference type="ARBA" id="ARBA00022794"/>
    </source>
</evidence>
<sequence length="181" mass="20193">MGSFVEGTAKMESLADLKGVLKETLEARGSLGQIKARIRAEIFAALDDEGVPKPKLSNENLIINELIREYLEYNGYRHTQSVFLAESGQPAEPPFHRQFVAKELRVEEDPRYSHVPLLYGIVSSLQQARVEAAPLAQEDEQYDRKPGQQGETSPSLPSNKSTKDRNDGLRASQPSPVFIQK</sequence>
<gene>
    <name evidence="15" type="ORF">Poli38472_006331</name>
</gene>
<evidence type="ECO:0000256" key="4">
    <source>
        <dbReference type="ARBA" id="ARBA00005385"/>
    </source>
</evidence>
<dbReference type="FunFam" id="1.20.960.40:FF:000002">
    <property type="entry name" value="LisH domain-containing protein FOPNL"/>
    <property type="match status" value="1"/>
</dbReference>
<feature type="region of interest" description="Disordered" evidence="13">
    <location>
        <begin position="133"/>
        <end position="181"/>
    </location>
</feature>
<dbReference type="PANTHER" id="PTHR15431:SF4">
    <property type="entry name" value="PROTEIN TONNEAU 1B"/>
    <property type="match status" value="1"/>
</dbReference>
<organism evidence="15 16">
    <name type="scientific">Pythium oligandrum</name>
    <name type="common">Mycoparasitic fungus</name>
    <dbReference type="NCBI Taxonomy" id="41045"/>
    <lineage>
        <taxon>Eukaryota</taxon>
        <taxon>Sar</taxon>
        <taxon>Stramenopiles</taxon>
        <taxon>Oomycota</taxon>
        <taxon>Peronosporomycetes</taxon>
        <taxon>Pythiales</taxon>
        <taxon>Pythiaceae</taxon>
        <taxon>Pythium</taxon>
    </lineage>
</organism>
<dbReference type="PROSITE" id="PS50896">
    <property type="entry name" value="LISH"/>
    <property type="match status" value="1"/>
</dbReference>
<dbReference type="InterPro" id="IPR006594">
    <property type="entry name" value="LisH"/>
</dbReference>
<evidence type="ECO:0000256" key="7">
    <source>
        <dbReference type="ARBA" id="ARBA00023212"/>
    </source>
</evidence>
<evidence type="ECO:0000256" key="3">
    <source>
        <dbReference type="ARBA" id="ARBA00004607"/>
    </source>
</evidence>
<evidence type="ECO:0000313" key="15">
    <source>
        <dbReference type="EMBL" id="TMW56321.1"/>
    </source>
</evidence>
<evidence type="ECO:0000313" key="16">
    <source>
        <dbReference type="Proteomes" id="UP000794436"/>
    </source>
</evidence>
<evidence type="ECO:0000256" key="8">
    <source>
        <dbReference type="ARBA" id="ARBA00023273"/>
    </source>
</evidence>
<dbReference type="EMBL" id="SPLM01000145">
    <property type="protein sequence ID" value="TMW56321.1"/>
    <property type="molecule type" value="Genomic_DNA"/>
</dbReference>
<evidence type="ECO:0000259" key="14">
    <source>
        <dbReference type="Pfam" id="PF09398"/>
    </source>
</evidence>
<dbReference type="InterPro" id="IPR018993">
    <property type="entry name" value="FOP_dimerisation-dom_N"/>
</dbReference>
<evidence type="ECO:0000256" key="1">
    <source>
        <dbReference type="ARBA" id="ARBA00004120"/>
    </source>
</evidence>
<evidence type="ECO:0000256" key="11">
    <source>
        <dbReference type="ARBA" id="ARBA00076755"/>
    </source>
</evidence>
<protein>
    <recommendedName>
        <fullName evidence="10">Centrosomal protein 20</fullName>
    </recommendedName>
    <alternativeName>
        <fullName evidence="11">FGFR1OP N-terminal-like protein</fullName>
    </alternativeName>
    <alternativeName>
        <fullName evidence="12">LisH domain-containing protein FOPNL</fullName>
    </alternativeName>
</protein>
<comment type="function">
    <text evidence="9">Involved in the biogenesis of cilia. Required for the recruitment of PLK1 to centrosomes and S phase progression.</text>
</comment>
<dbReference type="Pfam" id="PF09398">
    <property type="entry name" value="FOP_dimer"/>
    <property type="match status" value="1"/>
</dbReference>
<proteinExistence type="inferred from homology"/>
<keyword evidence="5" id="KW-0963">Cytoplasm</keyword>
<evidence type="ECO:0000256" key="10">
    <source>
        <dbReference type="ARBA" id="ARBA00070736"/>
    </source>
</evidence>
<dbReference type="AlphaFoldDB" id="A0A8K1C4K0"/>
<feature type="compositionally biased region" description="Polar residues" evidence="13">
    <location>
        <begin position="149"/>
        <end position="160"/>
    </location>
</feature>
<dbReference type="Proteomes" id="UP000794436">
    <property type="component" value="Unassembled WGS sequence"/>
</dbReference>
<evidence type="ECO:0000256" key="5">
    <source>
        <dbReference type="ARBA" id="ARBA00022490"/>
    </source>
</evidence>
<comment type="similarity">
    <text evidence="4">Belongs to the CEP43 family.</text>
</comment>
<name>A0A8K1C4K0_PYTOL</name>